<dbReference type="EMBL" id="BLXT01002861">
    <property type="protein sequence ID" value="GFN98789.1"/>
    <property type="molecule type" value="Genomic_DNA"/>
</dbReference>
<evidence type="ECO:0000313" key="2">
    <source>
        <dbReference type="Proteomes" id="UP000735302"/>
    </source>
</evidence>
<keyword evidence="2" id="KW-1185">Reference proteome</keyword>
<proteinExistence type="predicted"/>
<evidence type="ECO:0000313" key="1">
    <source>
        <dbReference type="EMBL" id="GFN98789.1"/>
    </source>
</evidence>
<name>A0AAV3ZUG8_9GAST</name>
<dbReference type="Proteomes" id="UP000735302">
    <property type="component" value="Unassembled WGS sequence"/>
</dbReference>
<reference evidence="1 2" key="1">
    <citation type="journal article" date="2021" name="Elife">
        <title>Chloroplast acquisition without the gene transfer in kleptoplastic sea slugs, Plakobranchus ocellatus.</title>
        <authorList>
            <person name="Maeda T."/>
            <person name="Takahashi S."/>
            <person name="Yoshida T."/>
            <person name="Shimamura S."/>
            <person name="Takaki Y."/>
            <person name="Nagai Y."/>
            <person name="Toyoda A."/>
            <person name="Suzuki Y."/>
            <person name="Arimoto A."/>
            <person name="Ishii H."/>
            <person name="Satoh N."/>
            <person name="Nishiyama T."/>
            <person name="Hasebe M."/>
            <person name="Maruyama T."/>
            <person name="Minagawa J."/>
            <person name="Obokata J."/>
            <person name="Shigenobu S."/>
        </authorList>
    </citation>
    <scope>NUCLEOTIDE SEQUENCE [LARGE SCALE GENOMIC DNA]</scope>
</reference>
<accession>A0AAV3ZUG8</accession>
<protein>
    <submittedName>
        <fullName evidence="1">Uncharacterized protein</fullName>
    </submittedName>
</protein>
<dbReference type="AlphaFoldDB" id="A0AAV3ZUG8"/>
<gene>
    <name evidence="1" type="ORF">PoB_002529500</name>
</gene>
<comment type="caution">
    <text evidence="1">The sequence shown here is derived from an EMBL/GenBank/DDBJ whole genome shotgun (WGS) entry which is preliminary data.</text>
</comment>
<organism evidence="1 2">
    <name type="scientific">Plakobranchus ocellatus</name>
    <dbReference type="NCBI Taxonomy" id="259542"/>
    <lineage>
        <taxon>Eukaryota</taxon>
        <taxon>Metazoa</taxon>
        <taxon>Spiralia</taxon>
        <taxon>Lophotrochozoa</taxon>
        <taxon>Mollusca</taxon>
        <taxon>Gastropoda</taxon>
        <taxon>Heterobranchia</taxon>
        <taxon>Euthyneura</taxon>
        <taxon>Panpulmonata</taxon>
        <taxon>Sacoglossa</taxon>
        <taxon>Placobranchoidea</taxon>
        <taxon>Plakobranchidae</taxon>
        <taxon>Plakobranchus</taxon>
    </lineage>
</organism>
<sequence length="150" mass="16702">MFIETKNSKFSVSKQNSRSTFSTDLSLPASFCLGDGGRRNQRLRTLTDIGFYNADDDVDYTPVKPKKPEQHKYSVKAGVKIPQKDGSLLNAVTASTPDIHSGCNEPETLRITENAHQHPPHQASVNISTCDGGRLRSKLFSSWSERTEEF</sequence>